<dbReference type="PANTHER" id="PTHR13366:SF0">
    <property type="entry name" value="HEAT REPEAT-CONTAINING PROTEIN 6"/>
    <property type="match status" value="1"/>
</dbReference>
<proteinExistence type="predicted"/>
<feature type="domain" description="DUF4042" evidence="2">
    <location>
        <begin position="346"/>
        <end position="524"/>
    </location>
</feature>
<comment type="caution">
    <text evidence="3">The sequence shown here is derived from an EMBL/GenBank/DDBJ whole genome shotgun (WGS) entry which is preliminary data.</text>
</comment>
<dbReference type="InterPro" id="IPR025283">
    <property type="entry name" value="DUF4042"/>
</dbReference>
<evidence type="ECO:0000313" key="3">
    <source>
        <dbReference type="EMBL" id="CAG8506738.1"/>
    </source>
</evidence>
<organism evidence="3 4">
    <name type="scientific">Cetraspora pellucida</name>
    <dbReference type="NCBI Taxonomy" id="1433469"/>
    <lineage>
        <taxon>Eukaryota</taxon>
        <taxon>Fungi</taxon>
        <taxon>Fungi incertae sedis</taxon>
        <taxon>Mucoromycota</taxon>
        <taxon>Glomeromycotina</taxon>
        <taxon>Glomeromycetes</taxon>
        <taxon>Diversisporales</taxon>
        <taxon>Gigasporaceae</taxon>
        <taxon>Cetraspora</taxon>
    </lineage>
</organism>
<evidence type="ECO:0000313" key="4">
    <source>
        <dbReference type="Proteomes" id="UP000789759"/>
    </source>
</evidence>
<dbReference type="InterPro" id="IPR011989">
    <property type="entry name" value="ARM-like"/>
</dbReference>
<reference evidence="3" key="1">
    <citation type="submission" date="2021-06" db="EMBL/GenBank/DDBJ databases">
        <authorList>
            <person name="Kallberg Y."/>
            <person name="Tangrot J."/>
            <person name="Rosling A."/>
        </authorList>
    </citation>
    <scope>NUCLEOTIDE SEQUENCE</scope>
    <source>
        <strain evidence="3">FL966</strain>
    </source>
</reference>
<dbReference type="Pfam" id="PF13251">
    <property type="entry name" value="DUF4042"/>
    <property type="match status" value="1"/>
</dbReference>
<feature type="compositionally biased region" description="Polar residues" evidence="1">
    <location>
        <begin position="319"/>
        <end position="328"/>
    </location>
</feature>
<name>A0A9N9F2X4_9GLOM</name>
<dbReference type="InterPro" id="IPR052107">
    <property type="entry name" value="HEAT6"/>
</dbReference>
<dbReference type="Pfam" id="PF13513">
    <property type="entry name" value="HEAT_EZ"/>
    <property type="match status" value="1"/>
</dbReference>
<dbReference type="EMBL" id="CAJVQA010001212">
    <property type="protein sequence ID" value="CAG8506738.1"/>
    <property type="molecule type" value="Genomic_DNA"/>
</dbReference>
<gene>
    <name evidence="3" type="ORF">CPELLU_LOCUS2717</name>
</gene>
<sequence length="987" mass="110815">MTLTTDNIPTVPANNPIANSFSSFDDISRKVLRANYPANLRKPSLTPNDRSSDSNSHNIEQILEVLISTNLNPSNTFDHDLLDLLVSGCNTINTTDEHMTSKFSRIIFTFCSRHMVRLNDIEAKQPPLDILINFLIESYSKATQISYIVDILRALSQVLYDNGANCQNLHQKILQILLPIAKFDYPNLEIRRMAINGLGNLCFRSGTKLQEEYRSIYEVLLSNLMTIEPNFDDAAFLKVISSTLRALQFIMNEDKTIVTETFGETIEAINRYIFFNADELKKFSLNTDRTWANHVNMRNNGPPSPKSPTRSRHNRTRSLGRSWLNSDSELSDGEHVQTRRRNEDSRIRSNAVGCLQSVARAAPKLLYPHWNHFLPDTNASLSSTPSLFTLIQYEAMPAVRISACSVITTMIDGSKQYLAAADDREIKTSFTSLSAKLGAIVRELHAGLLQILVKESHSVILIQLLKCCNTLVNNTTYERLSNGYLSRLYNGIVKFLVHEDNNVRIATMTLISNIVECKSCVEEVENLLHTAIINETLANGTDAINILAFLIKLIGKSNQPASIRIEAWGVLCACTRTHFIAISPLWEQINTLIETDLKCEDVNIRTASMMFLVEYARELASACVSRPNDAEDDNIETQQYKNLDLTKVYEWWITVLVQHVQMATNDQCHAVRAHACDFLSYIPASVFSSLPTEKKNFCIKILLNFSKDEDESPNVRAAACRGLGVYILFPSLQQDTKFASDMALTVIQQMSDSNLLVRVRSSWALGNLCDTMVILRHVPTILINPSNVNQGVTPRNANLNEFLINVLWAKIVKAGLSASNDNDKVRPNGVRALGSIIHVLPTNFIIREESGLIKDVVMALIKNFESGSLKVRWNACYAASNMLRNPNFPIGQKSNTWSVQLYDALIRAVQTSKNFKVRINASLALATPTTRDKYGDVTTFIKILQAVVTSLENIDNLAGTGFSEVKYQEQLKNQVCYLFDDNEVVET</sequence>
<feature type="compositionally biased region" description="Basic and acidic residues" evidence="1">
    <location>
        <begin position="332"/>
        <end position="345"/>
    </location>
</feature>
<dbReference type="Proteomes" id="UP000789759">
    <property type="component" value="Unassembled WGS sequence"/>
</dbReference>
<dbReference type="OrthoDB" id="422637at2759"/>
<dbReference type="AlphaFoldDB" id="A0A9N9F2X4"/>
<evidence type="ECO:0000256" key="1">
    <source>
        <dbReference type="SAM" id="MobiDB-lite"/>
    </source>
</evidence>
<keyword evidence="4" id="KW-1185">Reference proteome</keyword>
<feature type="compositionally biased region" description="Basic residues" evidence="1">
    <location>
        <begin position="309"/>
        <end position="318"/>
    </location>
</feature>
<dbReference type="Gene3D" id="1.25.10.10">
    <property type="entry name" value="Leucine-rich Repeat Variant"/>
    <property type="match status" value="3"/>
</dbReference>
<dbReference type="PANTHER" id="PTHR13366">
    <property type="entry name" value="MALARIA ANTIGEN-RELATED"/>
    <property type="match status" value="1"/>
</dbReference>
<dbReference type="InterPro" id="IPR016024">
    <property type="entry name" value="ARM-type_fold"/>
</dbReference>
<accession>A0A9N9F2X4</accession>
<evidence type="ECO:0000259" key="2">
    <source>
        <dbReference type="Pfam" id="PF13251"/>
    </source>
</evidence>
<feature type="region of interest" description="Disordered" evidence="1">
    <location>
        <begin position="293"/>
        <end position="345"/>
    </location>
</feature>
<protein>
    <submittedName>
        <fullName evidence="3">6903_t:CDS:1</fullName>
    </submittedName>
</protein>
<dbReference type="SUPFAM" id="SSF48371">
    <property type="entry name" value="ARM repeat"/>
    <property type="match status" value="2"/>
</dbReference>